<evidence type="ECO:0000313" key="5">
    <source>
        <dbReference type="Proteomes" id="UP000019380"/>
    </source>
</evidence>
<dbReference type="GO" id="GO:0005524">
    <property type="term" value="F:ATP binding"/>
    <property type="evidence" value="ECO:0007669"/>
    <property type="project" value="InterPro"/>
</dbReference>
<name>W6PIQ8_9BACE</name>
<feature type="domain" description="Helicase ATP-binding" evidence="1">
    <location>
        <begin position="1"/>
        <end position="119"/>
    </location>
</feature>
<organism evidence="3 5">
    <name type="scientific">Bacteroides xylanisolvens SD CC 1b</name>
    <dbReference type="NCBI Taxonomy" id="702447"/>
    <lineage>
        <taxon>Bacteria</taxon>
        <taxon>Pseudomonadati</taxon>
        <taxon>Bacteroidota</taxon>
        <taxon>Bacteroidia</taxon>
        <taxon>Bacteroidales</taxon>
        <taxon>Bacteroidaceae</taxon>
        <taxon>Bacteroides</taxon>
    </lineage>
</organism>
<keyword evidence="3" id="KW-0067">ATP-binding</keyword>
<dbReference type="EMBL" id="CBXG010000046">
    <property type="protein sequence ID" value="CDM06516.1"/>
    <property type="molecule type" value="Genomic_DNA"/>
</dbReference>
<evidence type="ECO:0000259" key="2">
    <source>
        <dbReference type="PROSITE" id="PS51194"/>
    </source>
</evidence>
<dbReference type="SUPFAM" id="SSF52540">
    <property type="entry name" value="P-loop containing nucleoside triphosphate hydrolases"/>
    <property type="match status" value="1"/>
</dbReference>
<dbReference type="InterPro" id="IPR001650">
    <property type="entry name" value="Helicase_C-like"/>
</dbReference>
<proteinExistence type="predicted"/>
<dbReference type="GO" id="GO:0003677">
    <property type="term" value="F:DNA binding"/>
    <property type="evidence" value="ECO:0007669"/>
    <property type="project" value="InterPro"/>
</dbReference>
<protein>
    <submittedName>
        <fullName evidence="3">Helicase-related protein</fullName>
    </submittedName>
</protein>
<feature type="domain" description="Helicase C-terminal" evidence="2">
    <location>
        <begin position="198"/>
        <end position="346"/>
    </location>
</feature>
<dbReference type="Gene3D" id="3.40.50.300">
    <property type="entry name" value="P-loop containing nucleotide triphosphate hydrolases"/>
    <property type="match status" value="2"/>
</dbReference>
<dbReference type="GO" id="GO:0016787">
    <property type="term" value="F:hydrolase activity"/>
    <property type="evidence" value="ECO:0007669"/>
    <property type="project" value="InterPro"/>
</dbReference>
<sequence>MIVLPTGAGKSLVIANIAARIDGPLIVFQPSKEILEQNFAKLQSYGIFDCGVYSASAGRKDINRITFAMIGSVMKHMSFFKHFKHVLIDECHLVNPEKGMYKEFFEDEQRKVIGLTATPYRLCSGRGGAMLKFITRTRPKVFTDVIYHCQVSELLAKGFLASLKYYDITKLDLSRVRTNSTGADYDEKSLLQEFERVDIYKDIVGWTKRLLNPKSGIPRKGILIFTRFIREAEKLASEIPNCAIVSGSTPKEERARILKGFKDGRIKVVANVGVLTTGFDYPELDTVVLARPTKSLSLYYQMVGRVIRPCQGKEGWVVDLSGNFRRFGRVEELRIEQPEKGKWCIMSRGRQLTNVVF</sequence>
<keyword evidence="3" id="KW-0547">Nucleotide-binding</keyword>
<dbReference type="InterPro" id="IPR027417">
    <property type="entry name" value="P-loop_NTPase"/>
</dbReference>
<dbReference type="Pfam" id="PF04851">
    <property type="entry name" value="ResIII"/>
    <property type="match status" value="1"/>
</dbReference>
<dbReference type="PANTHER" id="PTHR47396">
    <property type="entry name" value="TYPE I RESTRICTION ENZYME ECOKI R PROTEIN"/>
    <property type="match status" value="1"/>
</dbReference>
<dbReference type="EMBL" id="CBXG010000016">
    <property type="protein sequence ID" value="CDM03920.1"/>
    <property type="molecule type" value="Genomic_DNA"/>
</dbReference>
<accession>W6PIQ8</accession>
<dbReference type="GO" id="GO:0005829">
    <property type="term" value="C:cytosol"/>
    <property type="evidence" value="ECO:0007669"/>
    <property type="project" value="TreeGrafter"/>
</dbReference>
<keyword evidence="3" id="KW-0378">Hydrolase</keyword>
<dbReference type="AlphaFoldDB" id="W6PIQ8"/>
<dbReference type="PANTHER" id="PTHR47396:SF1">
    <property type="entry name" value="ATP-DEPENDENT HELICASE IRC3-RELATED"/>
    <property type="match status" value="1"/>
</dbReference>
<dbReference type="Pfam" id="PF00271">
    <property type="entry name" value="Helicase_C"/>
    <property type="match status" value="1"/>
</dbReference>
<evidence type="ECO:0000313" key="4">
    <source>
        <dbReference type="EMBL" id="CDM06516.1"/>
    </source>
</evidence>
<dbReference type="Proteomes" id="UP000019380">
    <property type="component" value="Unassembled WGS sequence"/>
</dbReference>
<reference evidence="3 5" key="1">
    <citation type="submission" date="2013-12" db="EMBL/GenBank/DDBJ databases">
        <title>Improved hybrid genome assemblies of Bacteroides xylanisolvens SD CC 1b and Bacteroides xylanisolvens SD CC 2a using Illumina and 454 Sequencing.</title>
        <authorList>
            <person name="Ramaraj T."/>
            <person name="Sundararajan A."/>
            <person name="Mudge J."/>
            <person name="Schilkey F.D."/>
            <person name="Delvecchio V."/>
            <person name="Donlon M."/>
            <person name="Ziemer C."/>
        </authorList>
    </citation>
    <scope>NUCLEOTIDE SEQUENCE [LARGE SCALE GENOMIC DNA]</scope>
</reference>
<gene>
    <name evidence="3" type="ORF">BN890_14870</name>
    <name evidence="4" type="ORF">BN890_41190</name>
</gene>
<keyword evidence="3" id="KW-0347">Helicase</keyword>
<evidence type="ECO:0000259" key="1">
    <source>
        <dbReference type="PROSITE" id="PS51192"/>
    </source>
</evidence>
<evidence type="ECO:0000313" key="3">
    <source>
        <dbReference type="EMBL" id="CDM03920.1"/>
    </source>
</evidence>
<comment type="caution">
    <text evidence="3">The sequence shown here is derived from an EMBL/GenBank/DDBJ whole genome shotgun (WGS) entry which is preliminary data.</text>
</comment>
<dbReference type="PROSITE" id="PS51192">
    <property type="entry name" value="HELICASE_ATP_BIND_1"/>
    <property type="match status" value="1"/>
</dbReference>
<dbReference type="PROSITE" id="PS51194">
    <property type="entry name" value="HELICASE_CTER"/>
    <property type="match status" value="1"/>
</dbReference>
<dbReference type="InterPro" id="IPR014001">
    <property type="entry name" value="Helicase_ATP-bd"/>
</dbReference>
<dbReference type="InterPro" id="IPR006935">
    <property type="entry name" value="Helicase/UvrB_N"/>
</dbReference>
<dbReference type="GO" id="GO:0004386">
    <property type="term" value="F:helicase activity"/>
    <property type="evidence" value="ECO:0007669"/>
    <property type="project" value="UniProtKB-KW"/>
</dbReference>
<dbReference type="InterPro" id="IPR050742">
    <property type="entry name" value="Helicase_Restrict-Modif_Enz"/>
</dbReference>
<dbReference type="SMART" id="SM00490">
    <property type="entry name" value="HELICc"/>
    <property type="match status" value="1"/>
</dbReference>